<accession>A0A1Y0E9G6</accession>
<evidence type="ECO:0000313" key="2">
    <source>
        <dbReference type="Proteomes" id="UP000195273"/>
    </source>
</evidence>
<dbReference type="EMBL" id="CP021431">
    <property type="protein sequence ID" value="ARU00148.1"/>
    <property type="molecule type" value="Genomic_DNA"/>
</dbReference>
<dbReference type="RefSeq" id="WP_087206413.1">
    <property type="nucleotide sequence ID" value="NZ_CP021431.1"/>
</dbReference>
<dbReference type="KEGG" id="lvs:LOKVESSMR4R_00815"/>
<organism evidence="1 2">
    <name type="scientific">Yoonia vestfoldensis</name>
    <dbReference type="NCBI Taxonomy" id="245188"/>
    <lineage>
        <taxon>Bacteria</taxon>
        <taxon>Pseudomonadati</taxon>
        <taxon>Pseudomonadota</taxon>
        <taxon>Alphaproteobacteria</taxon>
        <taxon>Rhodobacterales</taxon>
        <taxon>Paracoccaceae</taxon>
        <taxon>Yoonia</taxon>
    </lineage>
</organism>
<evidence type="ECO:0000313" key="1">
    <source>
        <dbReference type="EMBL" id="ARU00148.1"/>
    </source>
</evidence>
<keyword evidence="2" id="KW-1185">Reference proteome</keyword>
<protein>
    <submittedName>
        <fullName evidence="1">Uncharacterized protein</fullName>
    </submittedName>
</protein>
<dbReference type="AlphaFoldDB" id="A0A1Y0E9G6"/>
<dbReference type="OrthoDB" id="7846146at2"/>
<name>A0A1Y0E9G6_9RHOB</name>
<dbReference type="Proteomes" id="UP000195273">
    <property type="component" value="Chromosome"/>
</dbReference>
<sequence length="227" mass="25747">MNEFPAITKFDFAAHPADPGELAQVWMPEIEQAAAIHVPDDRFIAFLVAALRLGARSKSLKGFNLMDVVEKAGYSRSTFFRLFEGYTGFLFKGYQLTCLLSTKVYAKHLAQQQLSLDEFCTFTTDVFFGANCTIPNEILQMLWREHYTTHSAFHPHVAELAPVIHRYLAQNPQTQHLQIDLEELGGVLKDLDLAILNASLEDSALWGTPFYYKKLKKMLKGYLAAHE</sequence>
<proteinExistence type="predicted"/>
<gene>
    <name evidence="1" type="ORF">LOKVESSMR4R_00815</name>
</gene>
<reference evidence="1 2" key="1">
    <citation type="submission" date="2017-05" db="EMBL/GenBank/DDBJ databases">
        <title>Genome Sequence of Loktanella vestfoldensis Strain SMR4r Isolated from a Culture of the Diatom Skeletonema marinoi.</title>
        <authorList>
            <person name="Topel M."/>
            <person name="Pinder M.I.M."/>
            <person name="Johansson O.N."/>
            <person name="Kourtchenko O."/>
            <person name="Godhe A."/>
            <person name="Clarke A.K."/>
        </authorList>
    </citation>
    <scope>NUCLEOTIDE SEQUENCE [LARGE SCALE GENOMIC DNA]</scope>
    <source>
        <strain evidence="1 2">SMR4r</strain>
    </source>
</reference>